<proteinExistence type="predicted"/>
<dbReference type="RefSeq" id="WP_342159205.1">
    <property type="nucleotide sequence ID" value="NZ_JBCDNA010000001.1"/>
</dbReference>
<dbReference type="InterPro" id="IPR032466">
    <property type="entry name" value="Metal_Hydrolase"/>
</dbReference>
<dbReference type="GO" id="GO:0016805">
    <property type="term" value="F:dipeptidase activity"/>
    <property type="evidence" value="ECO:0007669"/>
    <property type="project" value="UniProtKB-KW"/>
</dbReference>
<keyword evidence="1" id="KW-0378">Hydrolase</keyword>
<dbReference type="Proteomes" id="UP001474120">
    <property type="component" value="Unassembled WGS sequence"/>
</dbReference>
<protein>
    <submittedName>
        <fullName evidence="1">Membrane dipeptidase</fullName>
        <ecNumber evidence="1">3.4.13.-</ecNumber>
    </submittedName>
</protein>
<evidence type="ECO:0000313" key="1">
    <source>
        <dbReference type="EMBL" id="MEL4455385.1"/>
    </source>
</evidence>
<evidence type="ECO:0000313" key="2">
    <source>
        <dbReference type="Proteomes" id="UP001474120"/>
    </source>
</evidence>
<dbReference type="PANTHER" id="PTHR10443:SF12">
    <property type="entry name" value="DIPEPTIDASE"/>
    <property type="match status" value="1"/>
</dbReference>
<dbReference type="PANTHER" id="PTHR10443">
    <property type="entry name" value="MICROSOMAL DIPEPTIDASE"/>
    <property type="match status" value="1"/>
</dbReference>
<name>A0ABU9L0N2_9FLAO</name>
<dbReference type="SUPFAM" id="SSF51556">
    <property type="entry name" value="Metallo-dependent hydrolases"/>
    <property type="match status" value="1"/>
</dbReference>
<accession>A0ABU9L0N2</accession>
<keyword evidence="1" id="KW-0224">Dipeptidase</keyword>
<dbReference type="Pfam" id="PF01244">
    <property type="entry name" value="Peptidase_M19"/>
    <property type="match status" value="1"/>
</dbReference>
<dbReference type="EC" id="3.4.13.-" evidence="1"/>
<gene>
    <name evidence="1" type="ORF">AABB81_05720</name>
</gene>
<dbReference type="InterPro" id="IPR008257">
    <property type="entry name" value="Pept_M19"/>
</dbReference>
<keyword evidence="1" id="KW-0645">Protease</keyword>
<keyword evidence="2" id="KW-1185">Reference proteome</keyword>
<sequence>MLIFDAHLDLSMNALEWNRDLRWPIKEIRESEQGMNDKPDRGNNTVSFDEMRKGHIGLCVATQIGRYVKKESTLPGWHSPEQAWAQTQGQLAWYKEMERAGEMRSICNLNDLESHLDLWKNPKPDSPIGYILSLEGADSIVRPDYLEHAWENGLRAIGPAHYGPGTYAHGTDSVGGIGQKGRELLKKITDLGLILDATHLCDQSFWETMKIYEGPVWASHNNCRTFVDHNRQFSDEQIRELVQRKAVIGIALDAWMMVPKWVRGKSTPIDMGVTLDQMIDNIDHICQLAGNSEHVGIGTDLDGAFGKEQCPSDLDTIADLQKIPAKLKKRGYSQTDIENITSGNFISFLKRTWK</sequence>
<dbReference type="EMBL" id="JBCDNA010000001">
    <property type="protein sequence ID" value="MEL4455385.1"/>
    <property type="molecule type" value="Genomic_DNA"/>
</dbReference>
<dbReference type="PROSITE" id="PS51365">
    <property type="entry name" value="RENAL_DIPEPTIDASE_2"/>
    <property type="match status" value="1"/>
</dbReference>
<reference evidence="1 2" key="1">
    <citation type="submission" date="2024-04" db="EMBL/GenBank/DDBJ databases">
        <title>whole genome sequencing of Lutimonas vermicola strain IMCC1616.</title>
        <authorList>
            <person name="Bae S.S."/>
        </authorList>
    </citation>
    <scope>NUCLEOTIDE SEQUENCE [LARGE SCALE GENOMIC DNA]</scope>
    <source>
        <strain evidence="1 2">IMCC1616</strain>
    </source>
</reference>
<comment type="caution">
    <text evidence="1">The sequence shown here is derived from an EMBL/GenBank/DDBJ whole genome shotgun (WGS) entry which is preliminary data.</text>
</comment>
<dbReference type="Gene3D" id="3.20.20.140">
    <property type="entry name" value="Metal-dependent hydrolases"/>
    <property type="match status" value="1"/>
</dbReference>
<organism evidence="1 2">
    <name type="scientific">Lutimonas vermicola</name>
    <dbReference type="NCBI Taxonomy" id="414288"/>
    <lineage>
        <taxon>Bacteria</taxon>
        <taxon>Pseudomonadati</taxon>
        <taxon>Bacteroidota</taxon>
        <taxon>Flavobacteriia</taxon>
        <taxon>Flavobacteriales</taxon>
        <taxon>Flavobacteriaceae</taxon>
        <taxon>Lutimonas</taxon>
    </lineage>
</organism>